<dbReference type="SUPFAM" id="SSF53850">
    <property type="entry name" value="Periplasmic binding protein-like II"/>
    <property type="match status" value="1"/>
</dbReference>
<protein>
    <submittedName>
        <fullName evidence="4">Amino acid ABC transporter</fullName>
    </submittedName>
</protein>
<organism evidence="4 5">
    <name type="scientific">Aureimonas flava</name>
    <dbReference type="NCBI Taxonomy" id="2320271"/>
    <lineage>
        <taxon>Bacteria</taxon>
        <taxon>Pseudomonadati</taxon>
        <taxon>Pseudomonadota</taxon>
        <taxon>Alphaproteobacteria</taxon>
        <taxon>Hyphomicrobiales</taxon>
        <taxon>Aurantimonadaceae</taxon>
        <taxon>Aureimonas</taxon>
    </lineage>
</organism>
<sequence length="296" mass="31678">MGEKKPLRAFVAATLLALPLLVVAGPGYAQSQAPALAPPPAVPTPNFWDQGQRFAEPDLSDRARIRFLTSVDFAPFNFLDQRGRLAGFHVDLARTICEELDVAARCQIEARPFAELGGALAQGEGEAVIAGLAIDADSRSRFDFTHPFFRYPARFVTLTGQPVERELQAGLAGVKVAVVSGSAHEAMLRAFFPRAEAVGLPTREAALDALRAERVRAVFGDGVGLSFWLSSEAAADCCAFSGGPLLSDHFLGEGLAIAVKPEDGDLRAAFDYAIGRIVASGRMSELLLRYFPVSAF</sequence>
<comment type="caution">
    <text evidence="4">The sequence shown here is derived from an EMBL/GenBank/DDBJ whole genome shotgun (WGS) entry which is preliminary data.</text>
</comment>
<feature type="chain" id="PRO_5017210071" evidence="2">
    <location>
        <begin position="25"/>
        <end position="296"/>
    </location>
</feature>
<accession>A0A3A1WJZ4</accession>
<dbReference type="AlphaFoldDB" id="A0A3A1WJZ4"/>
<dbReference type="InterPro" id="IPR001638">
    <property type="entry name" value="Solute-binding_3/MltF_N"/>
</dbReference>
<evidence type="ECO:0000256" key="2">
    <source>
        <dbReference type="SAM" id="SignalP"/>
    </source>
</evidence>
<dbReference type="OrthoDB" id="9796586at2"/>
<dbReference type="Gene3D" id="3.40.190.10">
    <property type="entry name" value="Periplasmic binding protein-like II"/>
    <property type="match status" value="2"/>
</dbReference>
<name>A0A3A1WJZ4_9HYPH</name>
<keyword evidence="5" id="KW-1185">Reference proteome</keyword>
<dbReference type="PANTHER" id="PTHR35936:SF35">
    <property type="entry name" value="L-CYSTINE-BINDING PROTEIN TCYJ"/>
    <property type="match status" value="1"/>
</dbReference>
<keyword evidence="1 2" id="KW-0732">Signal</keyword>
<feature type="domain" description="Solute-binding protein family 3/N-terminal" evidence="3">
    <location>
        <begin position="64"/>
        <end position="294"/>
    </location>
</feature>
<dbReference type="EMBL" id="QYRN01000008">
    <property type="protein sequence ID" value="RIX99200.1"/>
    <property type="molecule type" value="Genomic_DNA"/>
</dbReference>
<reference evidence="5" key="1">
    <citation type="submission" date="2018-09" db="EMBL/GenBank/DDBJ databases">
        <authorList>
            <person name="Tuo L."/>
        </authorList>
    </citation>
    <scope>NUCLEOTIDE SEQUENCE [LARGE SCALE GENOMIC DNA]</scope>
    <source>
        <strain evidence="5">M2BS4Y-1</strain>
    </source>
</reference>
<dbReference type="Proteomes" id="UP000265750">
    <property type="component" value="Unassembled WGS sequence"/>
</dbReference>
<evidence type="ECO:0000313" key="5">
    <source>
        <dbReference type="Proteomes" id="UP000265750"/>
    </source>
</evidence>
<feature type="signal peptide" evidence="2">
    <location>
        <begin position="1"/>
        <end position="24"/>
    </location>
</feature>
<proteinExistence type="predicted"/>
<evidence type="ECO:0000259" key="3">
    <source>
        <dbReference type="SMART" id="SM00062"/>
    </source>
</evidence>
<dbReference type="SMART" id="SM00062">
    <property type="entry name" value="PBPb"/>
    <property type="match status" value="1"/>
</dbReference>
<dbReference type="PANTHER" id="PTHR35936">
    <property type="entry name" value="MEMBRANE-BOUND LYTIC MUREIN TRANSGLYCOSYLASE F"/>
    <property type="match status" value="1"/>
</dbReference>
<gene>
    <name evidence="4" type="ORF">D3218_15640</name>
</gene>
<evidence type="ECO:0000256" key="1">
    <source>
        <dbReference type="ARBA" id="ARBA00022729"/>
    </source>
</evidence>
<dbReference type="Pfam" id="PF00497">
    <property type="entry name" value="SBP_bac_3"/>
    <property type="match status" value="1"/>
</dbReference>
<evidence type="ECO:0000313" key="4">
    <source>
        <dbReference type="EMBL" id="RIX99200.1"/>
    </source>
</evidence>